<dbReference type="InterPro" id="IPR016195">
    <property type="entry name" value="Pol/histidinol_Pase-like"/>
</dbReference>
<dbReference type="InterPro" id="IPR003141">
    <property type="entry name" value="Pol/His_phosphatase_N"/>
</dbReference>
<keyword evidence="4 8" id="KW-0028">Amino-acid biosynthesis</keyword>
<evidence type="ECO:0000313" key="10">
    <source>
        <dbReference type="EMBL" id="SEW19149.1"/>
    </source>
</evidence>
<dbReference type="RefSeq" id="WP_092453209.1">
    <property type="nucleotide sequence ID" value="NZ_FOJI01000006.1"/>
</dbReference>
<evidence type="ECO:0000256" key="4">
    <source>
        <dbReference type="ARBA" id="ARBA00022605"/>
    </source>
</evidence>
<comment type="pathway">
    <text evidence="1 8">Amino-acid biosynthesis; L-histidine biosynthesis; L-histidine from 5-phospho-alpha-D-ribose 1-diphosphate: step 8/9.</text>
</comment>
<dbReference type="UniPathway" id="UPA00031">
    <property type="reaction ID" value="UER00013"/>
</dbReference>
<evidence type="ECO:0000256" key="5">
    <source>
        <dbReference type="ARBA" id="ARBA00022801"/>
    </source>
</evidence>
<accession>A0A1I0PXH5</accession>
<evidence type="ECO:0000313" key="11">
    <source>
        <dbReference type="Proteomes" id="UP000199701"/>
    </source>
</evidence>
<dbReference type="PANTHER" id="PTHR21039:SF0">
    <property type="entry name" value="HISTIDINOL-PHOSPHATASE"/>
    <property type="match status" value="1"/>
</dbReference>
<dbReference type="InterPro" id="IPR004013">
    <property type="entry name" value="PHP_dom"/>
</dbReference>
<dbReference type="STRING" id="99656.SAMN05421659_106102"/>
<dbReference type="EMBL" id="FOJI01000006">
    <property type="protein sequence ID" value="SEW19149.1"/>
    <property type="molecule type" value="Genomic_DNA"/>
</dbReference>
<evidence type="ECO:0000256" key="8">
    <source>
        <dbReference type="RuleBase" id="RU366003"/>
    </source>
</evidence>
<dbReference type="SUPFAM" id="SSF89550">
    <property type="entry name" value="PHP domain-like"/>
    <property type="match status" value="1"/>
</dbReference>
<gene>
    <name evidence="10" type="ORF">SAMN05421659_106102</name>
</gene>
<keyword evidence="6 8" id="KW-0368">Histidine biosynthesis</keyword>
<dbReference type="Pfam" id="PF02811">
    <property type="entry name" value="PHP"/>
    <property type="match status" value="1"/>
</dbReference>
<evidence type="ECO:0000256" key="7">
    <source>
        <dbReference type="ARBA" id="ARBA00049158"/>
    </source>
</evidence>
<reference evidence="10 11" key="1">
    <citation type="submission" date="2016-10" db="EMBL/GenBank/DDBJ databases">
        <authorList>
            <person name="de Groot N.N."/>
        </authorList>
    </citation>
    <scope>NUCLEOTIDE SEQUENCE [LARGE SCALE GENOMIC DNA]</scope>
    <source>
        <strain evidence="10 11">DSM 9179</strain>
    </source>
</reference>
<evidence type="ECO:0000259" key="9">
    <source>
        <dbReference type="SMART" id="SM00481"/>
    </source>
</evidence>
<keyword evidence="5 8" id="KW-0378">Hydrolase</keyword>
<dbReference type="AlphaFoldDB" id="A0A1I0PXH5"/>
<keyword evidence="11" id="KW-1185">Reference proteome</keyword>
<evidence type="ECO:0000256" key="6">
    <source>
        <dbReference type="ARBA" id="ARBA00023102"/>
    </source>
</evidence>
<dbReference type="Gene3D" id="3.20.20.140">
    <property type="entry name" value="Metal-dependent hydrolases"/>
    <property type="match status" value="1"/>
</dbReference>
<feature type="domain" description="Polymerase/histidinol phosphatase N-terminal" evidence="9">
    <location>
        <begin position="8"/>
        <end position="92"/>
    </location>
</feature>
<dbReference type="EC" id="3.1.3.15" evidence="3 8"/>
<dbReference type="NCBIfam" id="TIGR01856">
    <property type="entry name" value="hisJ_fam"/>
    <property type="match status" value="1"/>
</dbReference>
<evidence type="ECO:0000256" key="2">
    <source>
        <dbReference type="ARBA" id="ARBA00009152"/>
    </source>
</evidence>
<comment type="catalytic activity">
    <reaction evidence="7 8">
        <text>L-histidinol phosphate + H2O = L-histidinol + phosphate</text>
        <dbReference type="Rhea" id="RHEA:14465"/>
        <dbReference type="ChEBI" id="CHEBI:15377"/>
        <dbReference type="ChEBI" id="CHEBI:43474"/>
        <dbReference type="ChEBI" id="CHEBI:57699"/>
        <dbReference type="ChEBI" id="CHEBI:57980"/>
        <dbReference type="EC" id="3.1.3.15"/>
    </reaction>
</comment>
<dbReference type="PANTHER" id="PTHR21039">
    <property type="entry name" value="HISTIDINOL PHOSPHATASE-RELATED"/>
    <property type="match status" value="1"/>
</dbReference>
<dbReference type="InterPro" id="IPR010140">
    <property type="entry name" value="Histidinol_P_phosphatase_HisJ"/>
</dbReference>
<dbReference type="SMART" id="SM00481">
    <property type="entry name" value="POLIIIAc"/>
    <property type="match status" value="1"/>
</dbReference>
<comment type="similarity">
    <text evidence="2 8">Belongs to the PHP hydrolase family. HisK subfamily.</text>
</comment>
<evidence type="ECO:0000256" key="1">
    <source>
        <dbReference type="ARBA" id="ARBA00004970"/>
    </source>
</evidence>
<evidence type="ECO:0000256" key="3">
    <source>
        <dbReference type="ARBA" id="ARBA00013085"/>
    </source>
</evidence>
<sequence length="273" mass="31474">MNQFLNLSDFHLHTYFSSDSKSTPESMVTKAIELGLSSICFTDHNDFDYPSENGNVEFLLDLPSYMKEMIELKVHYEGIFPIYIGLEQGLQKHLAPIINNFGNEYNFDFIIGSSHLVNGTDPYFKSYWDGITIKEGIAQYFLSILENIKVCDKFDVYGHIDYIKRYIPDKNFVYKYLDYSDIIDEALSLLIQKGKGIEMNTSGFKYGLDQTHPSSDIIKKYKELGGEIITIGSDGHKPEHLAYAFEKVPEILKSSGFDYYTIFKNRKPEFIKI</sequence>
<dbReference type="GO" id="GO:0000105">
    <property type="term" value="P:L-histidine biosynthetic process"/>
    <property type="evidence" value="ECO:0007669"/>
    <property type="project" value="UniProtKB-UniRule"/>
</dbReference>
<protein>
    <recommendedName>
        <fullName evidence="3 8">Histidinol-phosphatase</fullName>
        <shortName evidence="8">HolPase</shortName>
        <ecNumber evidence="3 8">3.1.3.15</ecNumber>
    </recommendedName>
</protein>
<proteinExistence type="inferred from homology"/>
<dbReference type="GO" id="GO:0005737">
    <property type="term" value="C:cytoplasm"/>
    <property type="evidence" value="ECO:0007669"/>
    <property type="project" value="TreeGrafter"/>
</dbReference>
<dbReference type="Proteomes" id="UP000199701">
    <property type="component" value="Unassembled WGS sequence"/>
</dbReference>
<organism evidence="10 11">
    <name type="scientific">[Clostridium] fimetarium</name>
    <dbReference type="NCBI Taxonomy" id="99656"/>
    <lineage>
        <taxon>Bacteria</taxon>
        <taxon>Bacillati</taxon>
        <taxon>Bacillota</taxon>
        <taxon>Clostridia</taxon>
        <taxon>Lachnospirales</taxon>
        <taxon>Lachnospiraceae</taxon>
    </lineage>
</organism>
<name>A0A1I0PXH5_9FIRM</name>
<dbReference type="OrthoDB" id="9775255at2"/>
<dbReference type="GO" id="GO:0004401">
    <property type="term" value="F:histidinol-phosphatase activity"/>
    <property type="evidence" value="ECO:0007669"/>
    <property type="project" value="UniProtKB-UniRule"/>
</dbReference>